<sequence length="136" mass="14898">ADEPKMLRQHLPLFSSSSSSPIHMALARLTRKTSSRSSAKTKPLLFLLLLIVILVVTAVFLFPPATMSSSSSFENPRKVVKKVMSLSQAEGDGATVRRSIGGHELRNLDPFLLLDEFSVSKPGGFPDHPHRGFETV</sequence>
<dbReference type="Gramene" id="AET5Gv21181500.12">
    <property type="protein sequence ID" value="AET5Gv21181500.12"/>
    <property type="gene ID" value="AET5Gv21181500"/>
</dbReference>
<dbReference type="Gene3D" id="2.60.120.10">
    <property type="entry name" value="Jelly Rolls"/>
    <property type="match status" value="1"/>
</dbReference>
<keyword evidence="1" id="KW-0472">Membrane</keyword>
<reference evidence="3" key="2">
    <citation type="journal article" date="2017" name="Nat. Plants">
        <title>The Aegilops tauschii genome reveals multiple impacts of transposons.</title>
        <authorList>
            <person name="Zhao G."/>
            <person name="Zou C."/>
            <person name="Li K."/>
            <person name="Wang K."/>
            <person name="Li T."/>
            <person name="Gao L."/>
            <person name="Zhang X."/>
            <person name="Wang H."/>
            <person name="Yang Z."/>
            <person name="Liu X."/>
            <person name="Jiang W."/>
            <person name="Mao L."/>
            <person name="Kong X."/>
            <person name="Jiao Y."/>
            <person name="Jia J."/>
        </authorList>
    </citation>
    <scope>NUCLEOTIDE SEQUENCE [LARGE SCALE GENOMIC DNA]</scope>
    <source>
        <strain evidence="3">cv. AL8/78</strain>
    </source>
</reference>
<accession>A0A453MH22</accession>
<feature type="transmembrane region" description="Helical" evidence="1">
    <location>
        <begin position="44"/>
        <end position="62"/>
    </location>
</feature>
<evidence type="ECO:0000313" key="2">
    <source>
        <dbReference type="EnsemblPlants" id="AET5Gv21181500.12"/>
    </source>
</evidence>
<dbReference type="SUPFAM" id="SSF51182">
    <property type="entry name" value="RmlC-like cupins"/>
    <property type="match status" value="1"/>
</dbReference>
<evidence type="ECO:0000256" key="1">
    <source>
        <dbReference type="SAM" id="Phobius"/>
    </source>
</evidence>
<evidence type="ECO:0000313" key="3">
    <source>
        <dbReference type="Proteomes" id="UP000015105"/>
    </source>
</evidence>
<keyword evidence="1" id="KW-0812">Transmembrane</keyword>
<reference evidence="2" key="5">
    <citation type="journal article" date="2021" name="G3 (Bethesda)">
        <title>Aegilops tauschii genome assembly Aet v5.0 features greater sequence contiguity and improved annotation.</title>
        <authorList>
            <person name="Wang L."/>
            <person name="Zhu T."/>
            <person name="Rodriguez J.C."/>
            <person name="Deal K.R."/>
            <person name="Dubcovsky J."/>
            <person name="McGuire P.E."/>
            <person name="Lux T."/>
            <person name="Spannagl M."/>
            <person name="Mayer K.F.X."/>
            <person name="Baldrich P."/>
            <person name="Meyers B.C."/>
            <person name="Huo N."/>
            <person name="Gu Y.Q."/>
            <person name="Zhou H."/>
            <person name="Devos K.M."/>
            <person name="Bennetzen J.L."/>
            <person name="Unver T."/>
            <person name="Budak H."/>
            <person name="Gulick P.J."/>
            <person name="Galiba G."/>
            <person name="Kalapos B."/>
            <person name="Nelson D.R."/>
            <person name="Li P."/>
            <person name="You F.M."/>
            <person name="Luo M.C."/>
            <person name="Dvorak J."/>
        </authorList>
    </citation>
    <scope>NUCLEOTIDE SEQUENCE [LARGE SCALE GENOMIC DNA]</scope>
    <source>
        <strain evidence="2">cv. AL8/78</strain>
    </source>
</reference>
<dbReference type="EnsemblPlants" id="AET5Gv21181500.12">
    <property type="protein sequence ID" value="AET5Gv21181500.12"/>
    <property type="gene ID" value="AET5Gv21181500"/>
</dbReference>
<evidence type="ECO:0008006" key="4">
    <source>
        <dbReference type="Google" id="ProtNLM"/>
    </source>
</evidence>
<name>A0A453MH22_AEGTS</name>
<dbReference type="InterPro" id="IPR012093">
    <property type="entry name" value="Pirin"/>
</dbReference>
<reference evidence="2" key="3">
    <citation type="journal article" date="2017" name="Nature">
        <title>Genome sequence of the progenitor of the wheat D genome Aegilops tauschii.</title>
        <authorList>
            <person name="Luo M.C."/>
            <person name="Gu Y.Q."/>
            <person name="Puiu D."/>
            <person name="Wang H."/>
            <person name="Twardziok S.O."/>
            <person name="Deal K.R."/>
            <person name="Huo N."/>
            <person name="Zhu T."/>
            <person name="Wang L."/>
            <person name="Wang Y."/>
            <person name="McGuire P.E."/>
            <person name="Liu S."/>
            <person name="Long H."/>
            <person name="Ramasamy R.K."/>
            <person name="Rodriguez J.C."/>
            <person name="Van S.L."/>
            <person name="Yuan L."/>
            <person name="Wang Z."/>
            <person name="Xia Z."/>
            <person name="Xiao L."/>
            <person name="Anderson O.D."/>
            <person name="Ouyang S."/>
            <person name="Liang Y."/>
            <person name="Zimin A.V."/>
            <person name="Pertea G."/>
            <person name="Qi P."/>
            <person name="Bennetzen J.L."/>
            <person name="Dai X."/>
            <person name="Dawson M.W."/>
            <person name="Muller H.G."/>
            <person name="Kugler K."/>
            <person name="Rivarola-Duarte L."/>
            <person name="Spannagl M."/>
            <person name="Mayer K.F.X."/>
            <person name="Lu F.H."/>
            <person name="Bevan M.W."/>
            <person name="Leroy P."/>
            <person name="Li P."/>
            <person name="You F.M."/>
            <person name="Sun Q."/>
            <person name="Liu Z."/>
            <person name="Lyons E."/>
            <person name="Wicker T."/>
            <person name="Salzberg S.L."/>
            <person name="Devos K.M."/>
            <person name="Dvorak J."/>
        </authorList>
    </citation>
    <scope>NUCLEOTIDE SEQUENCE [LARGE SCALE GENOMIC DNA]</scope>
    <source>
        <strain evidence="2">cv. AL8/78</strain>
    </source>
</reference>
<dbReference type="InterPro" id="IPR011051">
    <property type="entry name" value="RmlC_Cupin_sf"/>
</dbReference>
<dbReference type="PANTHER" id="PTHR13903">
    <property type="entry name" value="PIRIN-RELATED"/>
    <property type="match status" value="1"/>
</dbReference>
<reference evidence="3" key="1">
    <citation type="journal article" date="2014" name="Science">
        <title>Ancient hybridizations among the ancestral genomes of bread wheat.</title>
        <authorList>
            <consortium name="International Wheat Genome Sequencing Consortium,"/>
            <person name="Marcussen T."/>
            <person name="Sandve S.R."/>
            <person name="Heier L."/>
            <person name="Spannagl M."/>
            <person name="Pfeifer M."/>
            <person name="Jakobsen K.S."/>
            <person name="Wulff B.B."/>
            <person name="Steuernagel B."/>
            <person name="Mayer K.F."/>
            <person name="Olsen O.A."/>
        </authorList>
    </citation>
    <scope>NUCLEOTIDE SEQUENCE [LARGE SCALE GENOMIC DNA]</scope>
    <source>
        <strain evidence="3">cv. AL8/78</strain>
    </source>
</reference>
<dbReference type="InterPro" id="IPR014710">
    <property type="entry name" value="RmlC-like_jellyroll"/>
</dbReference>
<keyword evidence="1" id="KW-1133">Transmembrane helix</keyword>
<dbReference type="PANTHER" id="PTHR13903:SF19">
    <property type="entry name" value="PIRIN-LIKE PROTEIN"/>
    <property type="match status" value="1"/>
</dbReference>
<organism evidence="2 3">
    <name type="scientific">Aegilops tauschii subsp. strangulata</name>
    <name type="common">Goatgrass</name>
    <dbReference type="NCBI Taxonomy" id="200361"/>
    <lineage>
        <taxon>Eukaryota</taxon>
        <taxon>Viridiplantae</taxon>
        <taxon>Streptophyta</taxon>
        <taxon>Embryophyta</taxon>
        <taxon>Tracheophyta</taxon>
        <taxon>Spermatophyta</taxon>
        <taxon>Magnoliopsida</taxon>
        <taxon>Liliopsida</taxon>
        <taxon>Poales</taxon>
        <taxon>Poaceae</taxon>
        <taxon>BOP clade</taxon>
        <taxon>Pooideae</taxon>
        <taxon>Triticodae</taxon>
        <taxon>Triticeae</taxon>
        <taxon>Triticinae</taxon>
        <taxon>Aegilops</taxon>
    </lineage>
</organism>
<dbReference type="AlphaFoldDB" id="A0A453MH22"/>
<keyword evidence="3" id="KW-1185">Reference proteome</keyword>
<dbReference type="Proteomes" id="UP000015105">
    <property type="component" value="Chromosome 5D"/>
</dbReference>
<protein>
    <recommendedName>
        <fullName evidence="4">Pirin N-terminal domain-containing protein</fullName>
    </recommendedName>
</protein>
<reference evidence="2" key="4">
    <citation type="submission" date="2019-03" db="UniProtKB">
        <authorList>
            <consortium name="EnsemblPlants"/>
        </authorList>
    </citation>
    <scope>IDENTIFICATION</scope>
</reference>
<proteinExistence type="predicted"/>